<proteinExistence type="inferred from homology"/>
<dbReference type="NCBIfam" id="TIGR00663">
    <property type="entry name" value="dnan"/>
    <property type="match status" value="1"/>
</dbReference>
<accession>A0A2Z6G850</accession>
<comment type="subcellular location">
    <subcellularLocation>
        <location evidence="1 10">Cytoplasm</location>
    </subcellularLocation>
</comment>
<dbReference type="CDD" id="cd00140">
    <property type="entry name" value="beta_clamp"/>
    <property type="match status" value="1"/>
</dbReference>
<evidence type="ECO:0000256" key="9">
    <source>
        <dbReference type="ARBA" id="ARBA00023125"/>
    </source>
</evidence>
<reference evidence="14 15" key="1">
    <citation type="submission" date="2018-06" db="EMBL/GenBank/DDBJ databases">
        <title>OYT1 Genome Sequencing.</title>
        <authorList>
            <person name="Kato S."/>
            <person name="Itoh T."/>
            <person name="Ohkuma M."/>
        </authorList>
    </citation>
    <scope>NUCLEOTIDE SEQUENCE [LARGE SCALE GENOMIC DNA]</scope>
    <source>
        <strain evidence="14 15">OYT1</strain>
    </source>
</reference>
<dbReference type="GO" id="GO:0003677">
    <property type="term" value="F:DNA binding"/>
    <property type="evidence" value="ECO:0007669"/>
    <property type="project" value="UniProtKB-UniRule"/>
</dbReference>
<dbReference type="Pfam" id="PF02767">
    <property type="entry name" value="DNA_pol3_beta_2"/>
    <property type="match status" value="1"/>
</dbReference>
<dbReference type="InterPro" id="IPR046938">
    <property type="entry name" value="DNA_clamp_sf"/>
</dbReference>
<keyword evidence="8 10" id="KW-0239">DNA-directed DNA polymerase</keyword>
<dbReference type="PANTHER" id="PTHR30478">
    <property type="entry name" value="DNA POLYMERASE III SUBUNIT BETA"/>
    <property type="match status" value="1"/>
</dbReference>
<dbReference type="SUPFAM" id="SSF55979">
    <property type="entry name" value="DNA clamp"/>
    <property type="match status" value="3"/>
</dbReference>
<evidence type="ECO:0000256" key="8">
    <source>
        <dbReference type="ARBA" id="ARBA00022932"/>
    </source>
</evidence>
<dbReference type="PANTHER" id="PTHR30478:SF0">
    <property type="entry name" value="BETA SLIDING CLAMP"/>
    <property type="match status" value="1"/>
</dbReference>
<dbReference type="InterPro" id="IPR022637">
    <property type="entry name" value="DNA_polIII_beta_cen"/>
</dbReference>
<evidence type="ECO:0000259" key="11">
    <source>
        <dbReference type="Pfam" id="PF00712"/>
    </source>
</evidence>
<comment type="subunit">
    <text evidence="10">Forms a ring-shaped head-to-tail homodimer around DNA.</text>
</comment>
<dbReference type="EMBL" id="AP018738">
    <property type="protein sequence ID" value="BBE49579.1"/>
    <property type="molecule type" value="Genomic_DNA"/>
</dbReference>
<keyword evidence="15" id="KW-1185">Reference proteome</keyword>
<dbReference type="AlphaFoldDB" id="A0A2Z6G850"/>
<evidence type="ECO:0000256" key="4">
    <source>
        <dbReference type="ARBA" id="ARBA00022490"/>
    </source>
</evidence>
<comment type="function">
    <text evidence="10">Confers DNA tethering and processivity to DNA polymerases and other proteins. Acts as a clamp, forming a ring around DNA (a reaction catalyzed by the clamp-loading complex) which diffuses in an ATP-independent manner freely and bidirectionally along dsDNA. Initially characterized for its ability to contact the catalytic subunit of DNA polymerase III (Pol III), a complex, multichain enzyme responsible for most of the replicative synthesis in bacteria; Pol III exhibits 3'-5' exonuclease proofreading activity. The beta chain is required for initiation of replication as well as for processivity of DNA replication.</text>
</comment>
<dbReference type="GO" id="GO:0003887">
    <property type="term" value="F:DNA-directed DNA polymerase activity"/>
    <property type="evidence" value="ECO:0007669"/>
    <property type="project" value="UniProtKB-UniRule"/>
</dbReference>
<dbReference type="InterPro" id="IPR001001">
    <property type="entry name" value="DNA_polIII_beta"/>
</dbReference>
<dbReference type="Pfam" id="PF00712">
    <property type="entry name" value="DNA_pol3_beta"/>
    <property type="match status" value="1"/>
</dbReference>
<dbReference type="OrthoDB" id="8421503at2"/>
<evidence type="ECO:0000256" key="5">
    <source>
        <dbReference type="ARBA" id="ARBA00022679"/>
    </source>
</evidence>
<feature type="domain" description="DNA polymerase III beta sliding clamp central" evidence="12">
    <location>
        <begin position="133"/>
        <end position="246"/>
    </location>
</feature>
<dbReference type="STRING" id="1188319.OYT1_02168"/>
<dbReference type="KEGG" id="fam:OYT1_ch0002"/>
<evidence type="ECO:0000259" key="12">
    <source>
        <dbReference type="Pfam" id="PF02767"/>
    </source>
</evidence>
<organism evidence="14 15">
    <name type="scientific">Ferriphaselus amnicola</name>
    <dbReference type="NCBI Taxonomy" id="1188319"/>
    <lineage>
        <taxon>Bacteria</taxon>
        <taxon>Pseudomonadati</taxon>
        <taxon>Pseudomonadota</taxon>
        <taxon>Betaproteobacteria</taxon>
        <taxon>Nitrosomonadales</taxon>
        <taxon>Gallionellaceae</taxon>
        <taxon>Ferriphaselus</taxon>
    </lineage>
</organism>
<dbReference type="GO" id="GO:0006271">
    <property type="term" value="P:DNA strand elongation involved in DNA replication"/>
    <property type="evidence" value="ECO:0007669"/>
    <property type="project" value="TreeGrafter"/>
</dbReference>
<keyword evidence="4 10" id="KW-0963">Cytoplasm</keyword>
<feature type="domain" description="DNA polymerase III beta sliding clamp N-terminal" evidence="11">
    <location>
        <begin position="5"/>
        <end position="121"/>
    </location>
</feature>
<evidence type="ECO:0000256" key="3">
    <source>
        <dbReference type="ARBA" id="ARBA00021035"/>
    </source>
</evidence>
<evidence type="ECO:0000256" key="7">
    <source>
        <dbReference type="ARBA" id="ARBA00022705"/>
    </source>
</evidence>
<evidence type="ECO:0000313" key="15">
    <source>
        <dbReference type="Proteomes" id="UP000033070"/>
    </source>
</evidence>
<keyword evidence="6 10" id="KW-0548">Nucleotidyltransferase</keyword>
<dbReference type="Pfam" id="PF02768">
    <property type="entry name" value="DNA_pol3_beta_3"/>
    <property type="match status" value="1"/>
</dbReference>
<name>A0A2Z6G850_9PROT</name>
<dbReference type="SMART" id="SM00480">
    <property type="entry name" value="POL3Bc"/>
    <property type="match status" value="1"/>
</dbReference>
<dbReference type="InterPro" id="IPR022635">
    <property type="entry name" value="DNA_polIII_beta_C"/>
</dbReference>
<evidence type="ECO:0000259" key="13">
    <source>
        <dbReference type="Pfam" id="PF02768"/>
    </source>
</evidence>
<dbReference type="Gene3D" id="3.70.10.10">
    <property type="match status" value="1"/>
</dbReference>
<evidence type="ECO:0000256" key="6">
    <source>
        <dbReference type="ARBA" id="ARBA00022695"/>
    </source>
</evidence>
<dbReference type="InterPro" id="IPR022634">
    <property type="entry name" value="DNA_polIII_beta_N"/>
</dbReference>
<keyword evidence="9" id="KW-0238">DNA-binding</keyword>
<protein>
    <recommendedName>
        <fullName evidence="3 10">Beta sliding clamp</fullName>
    </recommendedName>
</protein>
<dbReference type="GO" id="GO:0005737">
    <property type="term" value="C:cytoplasm"/>
    <property type="evidence" value="ECO:0007669"/>
    <property type="project" value="UniProtKB-SubCell"/>
</dbReference>
<dbReference type="Gene3D" id="3.10.150.10">
    <property type="entry name" value="DNA Polymerase III, subunit A, domain 2"/>
    <property type="match status" value="1"/>
</dbReference>
<dbReference type="RefSeq" id="WP_062627275.1">
    <property type="nucleotide sequence ID" value="NZ_AP018738.1"/>
</dbReference>
<gene>
    <name evidence="14" type="ORF">OYT1_ch0002</name>
</gene>
<dbReference type="Proteomes" id="UP000033070">
    <property type="component" value="Chromosome"/>
</dbReference>
<comment type="similarity">
    <text evidence="2 10">Belongs to the beta sliding clamp family.</text>
</comment>
<evidence type="ECO:0000256" key="1">
    <source>
        <dbReference type="ARBA" id="ARBA00004496"/>
    </source>
</evidence>
<evidence type="ECO:0000256" key="10">
    <source>
        <dbReference type="PIRNR" id="PIRNR000804"/>
    </source>
</evidence>
<feature type="domain" description="DNA polymerase III beta sliding clamp C-terminal" evidence="13">
    <location>
        <begin position="248"/>
        <end position="367"/>
    </location>
</feature>
<keyword evidence="7 10" id="KW-0235">DNA replication</keyword>
<sequence length="368" mass="41123">MLIDTLTRDALLKPLQIVIGIVERKQSLPILSNVLIEKSQRELKLTATDLEIQVSTVSVDVGISKDDYAITLGAKKLADILSKISDDKDVSLDLSDGKLQIRSGNSRFNLQTLPSNDFPTLKKSIEANVCVVLAQGKLKKLLGQVKYSMAQQDIRYYLNGVLFSLDGPNLCLVATDGHRLAFTSTILENTYPKKEVIIPRKAINELLRLLDDSDSEIVLNISDNNISAEFSNVFFQSKIIDGKFPDYRRVIPEYSNHLLLDRKTILSALGRVSILSNEKFHGVRFILTEKNLKIISNNSEQEEAQEDIETDYRGEALDIGFNVNYLLDGLNNISADTVQISFGGANSSVLIALQNNLEFRYVVMPMRI</sequence>
<dbReference type="GO" id="GO:0009360">
    <property type="term" value="C:DNA polymerase III complex"/>
    <property type="evidence" value="ECO:0007669"/>
    <property type="project" value="InterPro"/>
</dbReference>
<evidence type="ECO:0000256" key="2">
    <source>
        <dbReference type="ARBA" id="ARBA00010752"/>
    </source>
</evidence>
<keyword evidence="5 10" id="KW-0808">Transferase</keyword>
<dbReference type="PIRSF" id="PIRSF000804">
    <property type="entry name" value="DNA_pol_III_b"/>
    <property type="match status" value="1"/>
</dbReference>
<evidence type="ECO:0000313" key="14">
    <source>
        <dbReference type="EMBL" id="BBE49579.1"/>
    </source>
</evidence>
<dbReference type="GO" id="GO:0008408">
    <property type="term" value="F:3'-5' exonuclease activity"/>
    <property type="evidence" value="ECO:0007669"/>
    <property type="project" value="InterPro"/>
</dbReference>